<dbReference type="InterPro" id="IPR012334">
    <property type="entry name" value="Pectin_lyas_fold"/>
</dbReference>
<dbReference type="Gene3D" id="2.160.20.10">
    <property type="entry name" value="Single-stranded right-handed beta-helix, Pectin lyase-like"/>
    <property type="match status" value="1"/>
</dbReference>
<dbReference type="SUPFAM" id="SSF51126">
    <property type="entry name" value="Pectin lyase-like"/>
    <property type="match status" value="1"/>
</dbReference>
<evidence type="ECO:0000313" key="2">
    <source>
        <dbReference type="Proteomes" id="UP000654370"/>
    </source>
</evidence>
<keyword evidence="2" id="KW-1185">Reference proteome</keyword>
<protein>
    <recommendedName>
        <fullName evidence="3">Pectate lyase superfamily protein domain-containing protein</fullName>
    </recommendedName>
</protein>
<dbReference type="AlphaFoldDB" id="A0A8H7UCQ0"/>
<reference evidence="1" key="1">
    <citation type="submission" date="2020-12" db="EMBL/GenBank/DDBJ databases">
        <title>Metabolic potential, ecology and presence of endohyphal bacteria is reflected in genomic diversity of Mucoromycotina.</title>
        <authorList>
            <person name="Muszewska A."/>
            <person name="Okrasinska A."/>
            <person name="Steczkiewicz K."/>
            <person name="Drgas O."/>
            <person name="Orlowska M."/>
            <person name="Perlinska-Lenart U."/>
            <person name="Aleksandrzak-Piekarczyk T."/>
            <person name="Szatraj K."/>
            <person name="Zielenkiewicz U."/>
            <person name="Pilsyk S."/>
            <person name="Malc E."/>
            <person name="Mieczkowski P."/>
            <person name="Kruszewska J.S."/>
            <person name="Biernat P."/>
            <person name="Pawlowska J."/>
        </authorList>
    </citation>
    <scope>NUCLEOTIDE SEQUENCE</scope>
    <source>
        <strain evidence="1">WA0000067209</strain>
    </source>
</reference>
<dbReference type="OrthoDB" id="509690at2759"/>
<comment type="caution">
    <text evidence="1">The sequence shown here is derived from an EMBL/GenBank/DDBJ whole genome shotgun (WGS) entry which is preliminary data.</text>
</comment>
<dbReference type="InterPro" id="IPR011050">
    <property type="entry name" value="Pectin_lyase_fold/virulence"/>
</dbReference>
<sequence>MLKRRGKLGKLVVVPIDEYLISQYVNTARYFGQRHVNASKNMFQIARSIWAGDQRPTVFARLPPRQQIQEPHQVLVLIQLYTMKSFESYVKTTINALEHMGLSERHPNPTGYAQPNQSTMSYTPTYSQWNNQAPDMFPQAEYPRVAHPSQQTGKLEYPPYNENGDHLFDFSYAGFNEGWTPVPNAEQIATVVTLSPGDGRTDDADRIQDAINQISKMPANQSGFRGALTLDRGVFHISHPIEITQSGIVIRGAPTGGTTLEATSAINPLKSQYLIRVAGQGNEFAKKRVAIVDEYVPVGSIRVKVADHKRFKVGDQVVVGANFNQQWIKSIGMDVIHPKGDTTKNNGWKPGRFDHFRRVMHVDQTTGDLYLNVPLTQAIAKWAGGGHVEAYTSKRVALVGFENLEFVYPTNRGRGKDQILRDDPKTKDYRFAPEMFANYVFKMDDAENCWVKNVRSSWFRNFAQLGNNTLCISIEGCQHTYPLATPHKNPTLVGQFAFEISGQLILIDRCHVELSFHAYSYKGRVCGPNVVHQCTAVGRSGDIGPHMRWSTGQLYDSCNFEGTLIIQDRFDAGSGHGWSGANSVVWNTVSHSGMIVQQPPAAQNFVIGSSEKKGKARMPQHPWAWTESEGKKVNPPSLYLAQLHERRGTTRPQ</sequence>
<evidence type="ECO:0008006" key="3">
    <source>
        <dbReference type="Google" id="ProtNLM"/>
    </source>
</evidence>
<proteinExistence type="predicted"/>
<dbReference type="EMBL" id="JAEPQZ010000012">
    <property type="protein sequence ID" value="KAG2174729.1"/>
    <property type="molecule type" value="Genomic_DNA"/>
</dbReference>
<evidence type="ECO:0000313" key="1">
    <source>
        <dbReference type="EMBL" id="KAG2174729.1"/>
    </source>
</evidence>
<gene>
    <name evidence="1" type="ORF">INT43_005787</name>
</gene>
<accession>A0A8H7UCQ0</accession>
<dbReference type="Proteomes" id="UP000654370">
    <property type="component" value="Unassembled WGS sequence"/>
</dbReference>
<name>A0A8H7UCQ0_MORIS</name>
<organism evidence="1 2">
    <name type="scientific">Mortierella isabellina</name>
    <name type="common">Filamentous fungus</name>
    <name type="synonym">Umbelopsis isabellina</name>
    <dbReference type="NCBI Taxonomy" id="91625"/>
    <lineage>
        <taxon>Eukaryota</taxon>
        <taxon>Fungi</taxon>
        <taxon>Fungi incertae sedis</taxon>
        <taxon>Mucoromycota</taxon>
        <taxon>Mucoromycotina</taxon>
        <taxon>Umbelopsidomycetes</taxon>
        <taxon>Umbelopsidales</taxon>
        <taxon>Umbelopsidaceae</taxon>
        <taxon>Umbelopsis</taxon>
    </lineage>
</organism>